<dbReference type="Proteomes" id="UP001595796">
    <property type="component" value="Unassembled WGS sequence"/>
</dbReference>
<protein>
    <submittedName>
        <fullName evidence="2">Biotin/lipoate--protein ligase family protein</fullName>
    </submittedName>
</protein>
<dbReference type="InterPro" id="IPR004143">
    <property type="entry name" value="BPL_LPL_catalytic"/>
</dbReference>
<dbReference type="Gene3D" id="3.30.930.10">
    <property type="entry name" value="Bira Bifunctional Protein, Domain 2"/>
    <property type="match status" value="1"/>
</dbReference>
<sequence>MSNQELILPPPFSLIALREVGDAFRHAQNIAAESGAGTIVWTRRFDIAEFAIVLEPDEPLRLSRRAIYICGNALADALSVHAPPEHPITLDWPDAIRVDDALVGGLQMAWPQSSEDDVPDWLVVGIMIRTVVMRAGEAGLQPLLGGLDEQGFEELSPATVIDGFSRYLLRAMDDWNTEGFSTVRRFWLDRAAKKTIRIADDGDLDGQAGSLRDALARPSWHDPETGAPWP</sequence>
<proteinExistence type="predicted"/>
<dbReference type="SUPFAM" id="SSF55681">
    <property type="entry name" value="Class II aaRS and biotin synthetases"/>
    <property type="match status" value="1"/>
</dbReference>
<keyword evidence="2" id="KW-0436">Ligase</keyword>
<evidence type="ECO:0000313" key="3">
    <source>
        <dbReference type="Proteomes" id="UP001595796"/>
    </source>
</evidence>
<dbReference type="RefSeq" id="WP_379770833.1">
    <property type="nucleotide sequence ID" value="NZ_JBHSJF010000006.1"/>
</dbReference>
<gene>
    <name evidence="2" type="ORF">ACFPFW_11825</name>
</gene>
<dbReference type="InterPro" id="IPR045864">
    <property type="entry name" value="aa-tRNA-synth_II/BPL/LPL"/>
</dbReference>
<evidence type="ECO:0000313" key="2">
    <source>
        <dbReference type="EMBL" id="MFC5068697.1"/>
    </source>
</evidence>
<accession>A0ABV9Z4T7</accession>
<feature type="domain" description="BPL/LPL catalytic" evidence="1">
    <location>
        <begin position="8"/>
        <end position="188"/>
    </location>
</feature>
<organism evidence="2 3">
    <name type="scientific">Flaviflagellibacter deserti</name>
    <dbReference type="NCBI Taxonomy" id="2267266"/>
    <lineage>
        <taxon>Bacteria</taxon>
        <taxon>Pseudomonadati</taxon>
        <taxon>Pseudomonadota</taxon>
        <taxon>Alphaproteobacteria</taxon>
        <taxon>Hyphomicrobiales</taxon>
        <taxon>Flaviflagellibacter</taxon>
    </lineage>
</organism>
<name>A0ABV9Z4T7_9HYPH</name>
<dbReference type="Pfam" id="PF16917">
    <property type="entry name" value="BPL_LplA_LipB_2"/>
    <property type="match status" value="1"/>
</dbReference>
<comment type="caution">
    <text evidence="2">The sequence shown here is derived from an EMBL/GenBank/DDBJ whole genome shotgun (WGS) entry which is preliminary data.</text>
</comment>
<keyword evidence="3" id="KW-1185">Reference proteome</keyword>
<dbReference type="EMBL" id="JBHSJF010000006">
    <property type="protein sequence ID" value="MFC5068697.1"/>
    <property type="molecule type" value="Genomic_DNA"/>
</dbReference>
<dbReference type="GO" id="GO:0016874">
    <property type="term" value="F:ligase activity"/>
    <property type="evidence" value="ECO:0007669"/>
    <property type="project" value="UniProtKB-KW"/>
</dbReference>
<reference evidence="3" key="1">
    <citation type="journal article" date="2019" name="Int. J. Syst. Evol. Microbiol.">
        <title>The Global Catalogue of Microorganisms (GCM) 10K type strain sequencing project: providing services to taxonomists for standard genome sequencing and annotation.</title>
        <authorList>
            <consortium name="The Broad Institute Genomics Platform"/>
            <consortium name="The Broad Institute Genome Sequencing Center for Infectious Disease"/>
            <person name="Wu L."/>
            <person name="Ma J."/>
        </authorList>
    </citation>
    <scope>NUCLEOTIDE SEQUENCE [LARGE SCALE GENOMIC DNA]</scope>
    <source>
        <strain evidence="3">CGMCC 1.16444</strain>
    </source>
</reference>
<evidence type="ECO:0000259" key="1">
    <source>
        <dbReference type="Pfam" id="PF16917"/>
    </source>
</evidence>